<reference evidence="2 4" key="2">
    <citation type="journal article" date="2014" name="BMC Genomics">
        <title>An improved genome release (version Mt4.0) for the model legume Medicago truncatula.</title>
        <authorList>
            <person name="Tang H."/>
            <person name="Krishnakumar V."/>
            <person name="Bidwell S."/>
            <person name="Rosen B."/>
            <person name="Chan A."/>
            <person name="Zhou S."/>
            <person name="Gentzbittel L."/>
            <person name="Childs K.L."/>
            <person name="Yandell M."/>
            <person name="Gundlach H."/>
            <person name="Mayer K.F."/>
            <person name="Schwartz D.C."/>
            <person name="Town C.D."/>
        </authorList>
    </citation>
    <scope>GENOME REANNOTATION</scope>
    <source>
        <strain evidence="2">A17</strain>
        <strain evidence="3 4">cv. Jemalong A17</strain>
    </source>
</reference>
<dbReference type="EnsemblPlants" id="KEH28242">
    <property type="protein sequence ID" value="KEH28242"/>
    <property type="gene ID" value="MTR_5g078235"/>
</dbReference>
<dbReference type="EMBL" id="CM001221">
    <property type="protein sequence ID" value="KEH28242.1"/>
    <property type="molecule type" value="Genomic_DNA"/>
</dbReference>
<accession>A0A072UEY5</accession>
<reference evidence="2 4" key="1">
    <citation type="journal article" date="2011" name="Nature">
        <title>The Medicago genome provides insight into the evolution of rhizobial symbioses.</title>
        <authorList>
            <person name="Young N.D."/>
            <person name="Debelle F."/>
            <person name="Oldroyd G.E."/>
            <person name="Geurts R."/>
            <person name="Cannon S.B."/>
            <person name="Udvardi M.K."/>
            <person name="Benedito V.A."/>
            <person name="Mayer K.F."/>
            <person name="Gouzy J."/>
            <person name="Schoof H."/>
            <person name="Van de Peer Y."/>
            <person name="Proost S."/>
            <person name="Cook D.R."/>
            <person name="Meyers B.C."/>
            <person name="Spannagl M."/>
            <person name="Cheung F."/>
            <person name="De Mita S."/>
            <person name="Krishnakumar V."/>
            <person name="Gundlach H."/>
            <person name="Zhou S."/>
            <person name="Mudge J."/>
            <person name="Bharti A.K."/>
            <person name="Murray J.D."/>
            <person name="Naoumkina M.A."/>
            <person name="Rosen B."/>
            <person name="Silverstein K.A."/>
            <person name="Tang H."/>
            <person name="Rombauts S."/>
            <person name="Zhao P.X."/>
            <person name="Zhou P."/>
            <person name="Barbe V."/>
            <person name="Bardou P."/>
            <person name="Bechner M."/>
            <person name="Bellec A."/>
            <person name="Berger A."/>
            <person name="Berges H."/>
            <person name="Bidwell S."/>
            <person name="Bisseling T."/>
            <person name="Choisne N."/>
            <person name="Couloux A."/>
            <person name="Denny R."/>
            <person name="Deshpande S."/>
            <person name="Dai X."/>
            <person name="Doyle J.J."/>
            <person name="Dudez A.M."/>
            <person name="Farmer A.D."/>
            <person name="Fouteau S."/>
            <person name="Franken C."/>
            <person name="Gibelin C."/>
            <person name="Gish J."/>
            <person name="Goldstein S."/>
            <person name="Gonzalez A.J."/>
            <person name="Green P.J."/>
            <person name="Hallab A."/>
            <person name="Hartog M."/>
            <person name="Hua A."/>
            <person name="Humphray S.J."/>
            <person name="Jeong D.H."/>
            <person name="Jing Y."/>
            <person name="Jocker A."/>
            <person name="Kenton S.M."/>
            <person name="Kim D.J."/>
            <person name="Klee K."/>
            <person name="Lai H."/>
            <person name="Lang C."/>
            <person name="Lin S."/>
            <person name="Macmil S.L."/>
            <person name="Magdelenat G."/>
            <person name="Matthews L."/>
            <person name="McCorrison J."/>
            <person name="Monaghan E.L."/>
            <person name="Mun J.H."/>
            <person name="Najar F.Z."/>
            <person name="Nicholson C."/>
            <person name="Noirot C."/>
            <person name="O'Bleness M."/>
            <person name="Paule C.R."/>
            <person name="Poulain J."/>
            <person name="Prion F."/>
            <person name="Qin B."/>
            <person name="Qu C."/>
            <person name="Retzel E.F."/>
            <person name="Riddle C."/>
            <person name="Sallet E."/>
            <person name="Samain S."/>
            <person name="Samson N."/>
            <person name="Sanders I."/>
            <person name="Saurat O."/>
            <person name="Scarpelli C."/>
            <person name="Schiex T."/>
            <person name="Segurens B."/>
            <person name="Severin A.J."/>
            <person name="Sherrier D.J."/>
            <person name="Shi R."/>
            <person name="Sims S."/>
            <person name="Singer S.R."/>
            <person name="Sinharoy S."/>
            <person name="Sterck L."/>
            <person name="Viollet A."/>
            <person name="Wang B.B."/>
            <person name="Wang K."/>
            <person name="Wang M."/>
            <person name="Wang X."/>
            <person name="Warfsmann J."/>
            <person name="Weissenbach J."/>
            <person name="White D.D."/>
            <person name="White J.D."/>
            <person name="Wiley G.B."/>
            <person name="Wincker P."/>
            <person name="Xing Y."/>
            <person name="Yang L."/>
            <person name="Yao Z."/>
            <person name="Ying F."/>
            <person name="Zhai J."/>
            <person name="Zhou L."/>
            <person name="Zuber A."/>
            <person name="Denarie J."/>
            <person name="Dixon R.A."/>
            <person name="May G.D."/>
            <person name="Schwartz D.C."/>
            <person name="Rogers J."/>
            <person name="Quetier F."/>
            <person name="Town C.D."/>
            <person name="Roe B.A."/>
        </authorList>
    </citation>
    <scope>NUCLEOTIDE SEQUENCE [LARGE SCALE GENOMIC DNA]</scope>
    <source>
        <strain evidence="2">A17</strain>
        <strain evidence="3 4">cv. Jemalong A17</strain>
    </source>
</reference>
<dbReference type="HOGENOM" id="CLU_1818719_0_0_1"/>
<reference evidence="3" key="3">
    <citation type="submission" date="2015-04" db="UniProtKB">
        <authorList>
            <consortium name="EnsemblPlants"/>
        </authorList>
    </citation>
    <scope>IDENTIFICATION</scope>
    <source>
        <strain evidence="3">cv. Jemalong A17</strain>
    </source>
</reference>
<keyword evidence="4" id="KW-1185">Reference proteome</keyword>
<evidence type="ECO:0000313" key="2">
    <source>
        <dbReference type="EMBL" id="KEH28242.1"/>
    </source>
</evidence>
<proteinExistence type="predicted"/>
<evidence type="ECO:0000313" key="3">
    <source>
        <dbReference type="EnsemblPlants" id="KEH28242"/>
    </source>
</evidence>
<gene>
    <name evidence="2" type="ordered locus">MTR_5g078235</name>
</gene>
<feature type="region of interest" description="Disordered" evidence="1">
    <location>
        <begin position="58"/>
        <end position="79"/>
    </location>
</feature>
<protein>
    <submittedName>
        <fullName evidence="2 3">Uncharacterized protein</fullName>
    </submittedName>
</protein>
<name>A0A072UEY5_MEDTR</name>
<dbReference type="AlphaFoldDB" id="A0A072UEY5"/>
<organism evidence="2 4">
    <name type="scientific">Medicago truncatula</name>
    <name type="common">Barrel medic</name>
    <name type="synonym">Medicago tribuloides</name>
    <dbReference type="NCBI Taxonomy" id="3880"/>
    <lineage>
        <taxon>Eukaryota</taxon>
        <taxon>Viridiplantae</taxon>
        <taxon>Streptophyta</taxon>
        <taxon>Embryophyta</taxon>
        <taxon>Tracheophyta</taxon>
        <taxon>Spermatophyta</taxon>
        <taxon>Magnoliopsida</taxon>
        <taxon>eudicotyledons</taxon>
        <taxon>Gunneridae</taxon>
        <taxon>Pentapetalae</taxon>
        <taxon>rosids</taxon>
        <taxon>fabids</taxon>
        <taxon>Fabales</taxon>
        <taxon>Fabaceae</taxon>
        <taxon>Papilionoideae</taxon>
        <taxon>50 kb inversion clade</taxon>
        <taxon>NPAAA clade</taxon>
        <taxon>Hologalegina</taxon>
        <taxon>IRL clade</taxon>
        <taxon>Trifolieae</taxon>
        <taxon>Medicago</taxon>
    </lineage>
</organism>
<evidence type="ECO:0000313" key="4">
    <source>
        <dbReference type="Proteomes" id="UP000002051"/>
    </source>
</evidence>
<evidence type="ECO:0000256" key="1">
    <source>
        <dbReference type="SAM" id="MobiDB-lite"/>
    </source>
</evidence>
<sequence length="142" mass="15277">MSLKRAALFFISVLQASGKAKILMLSGSGPLKRTRGRLSDHLLVQETSKTKSLLSFRCRSNKLPSPPPRSPPLTLEITSSPSENRLKPVVLDYGCGLTGSVSMNSSSGRKTPSSAMPPFPLETSKFSVMSSLIPPISSIIQF</sequence>
<dbReference type="Proteomes" id="UP000002051">
    <property type="component" value="Chromosome 5"/>
</dbReference>